<name>G0R4L7_ICHMU</name>
<keyword evidence="2" id="KW-0326">Glycosidase</keyword>
<dbReference type="GO" id="GO:0003796">
    <property type="term" value="F:lysozyme activity"/>
    <property type="evidence" value="ECO:0007669"/>
    <property type="project" value="UniProtKB-EC"/>
</dbReference>
<dbReference type="eggNOG" id="KOG3533">
    <property type="taxonomic scope" value="Eukaryota"/>
</dbReference>
<dbReference type="GO" id="GO:0004222">
    <property type="term" value="F:metalloendopeptidase activity"/>
    <property type="evidence" value="ECO:0007669"/>
    <property type="project" value="UniProtKB-EC"/>
</dbReference>
<dbReference type="GO" id="GO:0006816">
    <property type="term" value="P:calcium ion transport"/>
    <property type="evidence" value="ECO:0007669"/>
    <property type="project" value="InterPro"/>
</dbReference>
<dbReference type="CDD" id="cd23263">
    <property type="entry name" value="beta-trefoil_MIR"/>
    <property type="match status" value="1"/>
</dbReference>
<evidence type="ECO:0000313" key="3">
    <source>
        <dbReference type="Proteomes" id="UP000008983"/>
    </source>
</evidence>
<feature type="domain" description="Inositol 1,4,5-trisphosphate/ryanodine receptor" evidence="1">
    <location>
        <begin position="25"/>
        <end position="199"/>
    </location>
</feature>
<dbReference type="EC" id="3.2.1.17" evidence="2"/>
<dbReference type="InParanoid" id="G0R4L7"/>
<dbReference type="Proteomes" id="UP000008983">
    <property type="component" value="Unassembled WGS sequence"/>
</dbReference>
<reference evidence="2 3" key="1">
    <citation type="submission" date="2011-07" db="EMBL/GenBank/DDBJ databases">
        <authorList>
            <person name="Coyne R."/>
            <person name="Brami D."/>
            <person name="Johnson J."/>
            <person name="Hostetler J."/>
            <person name="Hannick L."/>
            <person name="Clark T."/>
            <person name="Cassidy-Hanley D."/>
            <person name="Inman J."/>
        </authorList>
    </citation>
    <scope>NUCLEOTIDE SEQUENCE [LARGE SCALE GENOMIC DNA]</scope>
    <source>
        <strain evidence="2 3">G5</strain>
    </source>
</reference>
<dbReference type="Pfam" id="PF08709">
    <property type="entry name" value="Ins145_P3_rec"/>
    <property type="match status" value="1"/>
</dbReference>
<dbReference type="Gene3D" id="2.80.10.50">
    <property type="match status" value="2"/>
</dbReference>
<organism evidence="2 3">
    <name type="scientific">Ichthyophthirius multifiliis</name>
    <name type="common">White spot disease agent</name>
    <name type="synonym">Ich</name>
    <dbReference type="NCBI Taxonomy" id="5932"/>
    <lineage>
        <taxon>Eukaryota</taxon>
        <taxon>Sar</taxon>
        <taxon>Alveolata</taxon>
        <taxon>Ciliophora</taxon>
        <taxon>Intramacronucleata</taxon>
        <taxon>Oligohymenophorea</taxon>
        <taxon>Hymenostomatida</taxon>
        <taxon>Ophryoglenina</taxon>
        <taxon>Ichthyophthirius</taxon>
    </lineage>
</organism>
<dbReference type="SUPFAM" id="SSF82109">
    <property type="entry name" value="MIR domain"/>
    <property type="match status" value="2"/>
</dbReference>
<dbReference type="PANTHER" id="PTHR13715">
    <property type="entry name" value="RYANODINE RECEPTOR AND IP3 RECEPTOR"/>
    <property type="match status" value="1"/>
</dbReference>
<dbReference type="PANTHER" id="PTHR13715:SF99">
    <property type="entry name" value="INOSITOL 1,4,5-TRISPHOSPHATE RECEPTOR-LIKE PROTEIN A"/>
    <property type="match status" value="1"/>
</dbReference>
<gene>
    <name evidence="2" type="ORF">IMG5_193770</name>
</gene>
<keyword evidence="2" id="KW-0378">Hydrolase</keyword>
<dbReference type="RefSeq" id="XP_004025029.1">
    <property type="nucleotide sequence ID" value="XM_004024980.1"/>
</dbReference>
<dbReference type="InterPro" id="IPR036300">
    <property type="entry name" value="MIR_dom_sf"/>
</dbReference>
<dbReference type="STRING" id="857967.G0R4L7"/>
<dbReference type="InterPro" id="IPR014821">
    <property type="entry name" value="Ins145_P3_rcpt"/>
</dbReference>
<dbReference type="InterPro" id="IPR015925">
    <property type="entry name" value="Ryanodine_IP3_receptor"/>
</dbReference>
<evidence type="ECO:0000259" key="1">
    <source>
        <dbReference type="Pfam" id="PF08709"/>
    </source>
</evidence>
<protein>
    <submittedName>
        <fullName evidence="2">MIR domain protein</fullName>
        <ecNumber evidence="2">3.2.1.17</ecNumber>
        <ecNumber evidence="2">3.4.24.69</ecNumber>
    </submittedName>
</protein>
<sequence>MQHTHTSKTTTVEIENQLNQNGIEQIPLRYGDLISINTSRFPLQFIISDGFIKTKVYVKNLDYDGNRQLFDRCIFRVYPAFNQPYQNLLLKNFQLFNNQISENYKNQEKQSAFLNELQNYILQEYKTNLEIFQKIKGQEVTFNQDIQFLHLASNKFLVCNYEEADIEEQNFKLELQQFSSKFSRFQIKNSFSYQIRNSGIVYYNDVVYIVCSNKYLGRIPYVNCIKSVKKQEIKNQTQITQSQQQDVVQYSLQINQEHQQQQISQSIDFLKKPLNINKENIEIRIKQNNLKNINSKWYINQKNSENQEVSVSVEQKTKWKIFYFSSFIEYDYILQYGDIIWIHHIENASTIEVKKQQNNGQIYIVIQGHVQKELFYKYEGNTNAMWVIQNEEFTKGGPIHWEDNFYLRNISSGKYLSLSCLDKGGRIEGQLQIKDYPCKSSLFQFTQIGFQQTENNQQKYINKDSIFYIKAVQINGWIHINDKLKNFLENERKDDEFQVEINNLRVEIIEQQPLDDDAFRIYKASITEVQETNFLISCFPIIKEQIEILKDLQQIQEKNNNNIEILINEIQENDIQNKLNILKKCLVDINKFCLNQLINTSIENQMLNYGKINQNRQKLLAEQYYIILISDLLQSILNEKELLQIQNLFKYEKKNKFIQKIKNCLKKQKDYIIDIKKLENTLATKAKYCEYTGDNLEGNFNIFNILLYQKNNQKKVYQTFLREKYQVAQACYKLMTNICKNNSENEKYFYNYKINQLKYQAKYIKEAMYCIISVIKKNEFILNNMADDINVAQRKVCSREFSSHLNILNQSEEIQSKNSQQNTYMQLEGNNILVFLINLVEKNQNQLPRNPLFIQFFRTICKYKDNGISANQEVIYKFIENSPLFKKALFLPIYINEKDKYMYLQIQDKNNNKCQIIKIDEKMFGKDVNFKYDFTSLYFIEQLKLCSDLCLSRNFLWNSFFEKQFPLDYLIEQVFNQNMHDELRSAFCSLILTIYIDHEPLNEIIMPQMCRIYDIQEDKKTIVQNNIEKTELLLKKRQPFYELIIKKANEYVDQQIQRIDEKFERIQNLDLQLVSNFQDENIFNQSLILHIIKLMVFLIKFNVLGLLNKREMYAVLIPKIIRLLEYNNDNLELSCFLKQQRSVFLEKKKSFIFRGSSFVYKRVSELFQQGFFEKKEKKGNFFIEENVESVEYEHNYVYKNPLIGSLISLLQIIKIGKSNEQQVNQYSKKTESLCKLELIKILQFVQNLYMDYLIANFIAWFGQMSKQIKKNNQIFKEQIKNLLVQNIQEDLSTALPDIMKTGLQRIDEKYIPWEQSKEKKLSFFSKNNKSNQQFLYKKKKFQDYTEDDNVKIKDLNCLLTGVWAENGQNCSFILGSLLTGFYLSTDSQLQDSFLEIIVSLYSQNCCLFKNLQKLEVLYDEADIKIYQVYKNRIFSLRTLAEKSEIWLSTLHKQLKNSQKQTEIQEIQEILSLLYEINSLFFENSKINNQNQIKHSPFYKDYARNPYLNKLKDQIYQKIDLKRQKMFTFLEGHLTVINLIKNAQNQMVQYLKQNDVLQNQKIQIFSLLKGLYQTLIHFSINSVDNQILLSKFIPFFIG</sequence>
<dbReference type="GeneID" id="14903657"/>
<proteinExistence type="predicted"/>
<evidence type="ECO:0000313" key="2">
    <source>
        <dbReference type="EMBL" id="EGR27577.1"/>
    </source>
</evidence>
<dbReference type="SUPFAM" id="SSF100909">
    <property type="entry name" value="IP3 receptor type 1 binding core, domain 2"/>
    <property type="match status" value="2"/>
</dbReference>
<dbReference type="EC" id="3.4.24.69" evidence="2"/>
<dbReference type="EMBL" id="GL984352">
    <property type="protein sequence ID" value="EGR27577.1"/>
    <property type="molecule type" value="Genomic_DNA"/>
</dbReference>
<keyword evidence="3" id="KW-1185">Reference proteome</keyword>
<dbReference type="OrthoDB" id="76898at2759"/>
<accession>G0R4L7</accession>
<dbReference type="InterPro" id="IPR035910">
    <property type="entry name" value="RyR/IP3R_RIH_dom_sf"/>
</dbReference>